<evidence type="ECO:0000313" key="1">
    <source>
        <dbReference type="EMBL" id="VFU12122.1"/>
    </source>
</evidence>
<dbReference type="AlphaFoldDB" id="A0A485LWK2"/>
<gene>
    <name evidence="1" type="ORF">SCFA_1270010</name>
</gene>
<reference evidence="1" key="1">
    <citation type="submission" date="2019-03" db="EMBL/GenBank/DDBJ databases">
        <authorList>
            <person name="Hao L."/>
        </authorList>
    </citation>
    <scope>NUCLEOTIDE SEQUENCE</scope>
</reference>
<sequence>MIVEPITESRSKKHDRHFFGLFRYFDRRWLSRSWGKSTFIAEITALEHFSLLFPKRQHMLSNGFDFSAL</sequence>
<dbReference type="EMBL" id="CAADRM010000032">
    <property type="protein sequence ID" value="VFU12122.1"/>
    <property type="molecule type" value="Genomic_DNA"/>
</dbReference>
<proteinExistence type="predicted"/>
<organism evidence="1">
    <name type="scientific">anaerobic digester metagenome</name>
    <dbReference type="NCBI Taxonomy" id="1263854"/>
    <lineage>
        <taxon>unclassified sequences</taxon>
        <taxon>metagenomes</taxon>
        <taxon>ecological metagenomes</taxon>
    </lineage>
</organism>
<protein>
    <submittedName>
        <fullName evidence="1">Uncharacterized protein</fullName>
    </submittedName>
</protein>
<accession>A0A485LWK2</accession>
<name>A0A485LWK2_9ZZZZ</name>